<dbReference type="EMBL" id="CP073347">
    <property type="protein sequence ID" value="UTW11159.1"/>
    <property type="molecule type" value="Genomic_DNA"/>
</dbReference>
<organism evidence="5 6">
    <name type="scientific">Marinobacterium rhizophilum</name>
    <dbReference type="NCBI Taxonomy" id="420402"/>
    <lineage>
        <taxon>Bacteria</taxon>
        <taxon>Pseudomonadati</taxon>
        <taxon>Pseudomonadota</taxon>
        <taxon>Gammaproteobacteria</taxon>
        <taxon>Oceanospirillales</taxon>
        <taxon>Oceanospirillaceae</taxon>
        <taxon>Marinobacterium</taxon>
    </lineage>
</organism>
<evidence type="ECO:0000259" key="4">
    <source>
        <dbReference type="PROSITE" id="PS50932"/>
    </source>
</evidence>
<dbReference type="CDD" id="cd01392">
    <property type="entry name" value="HTH_LacI"/>
    <property type="match status" value="1"/>
</dbReference>
<dbReference type="InterPro" id="IPR028082">
    <property type="entry name" value="Peripla_BP_I"/>
</dbReference>
<dbReference type="PANTHER" id="PTHR30146">
    <property type="entry name" value="LACI-RELATED TRANSCRIPTIONAL REPRESSOR"/>
    <property type="match status" value="1"/>
</dbReference>
<dbReference type="Gene3D" id="1.10.260.40">
    <property type="entry name" value="lambda repressor-like DNA-binding domains"/>
    <property type="match status" value="1"/>
</dbReference>
<dbReference type="InterPro" id="IPR010982">
    <property type="entry name" value="Lambda_DNA-bd_dom_sf"/>
</dbReference>
<dbReference type="SMART" id="SM00354">
    <property type="entry name" value="HTH_LACI"/>
    <property type="match status" value="1"/>
</dbReference>
<sequence>MTKITIPLDNPTLDDVARHADVSPATVSRFMNNPSIVSERSKRKIEESIRELSYVPHAAARTLASKKSRMIGVVVPSLDDALFGHFLELFHSHISTEGYTTVVASSGYSSDEEHIQITQMVSHGVDALLLVGLARDESVYSLLNKKKIPYAITWATDDLGEHSCVGFSNHDAAVKITEYLMDLGHRQFAMISGTLKGNDRASNRLQGVRDALARRELSLPDELVIEGPIGIEHGQKAFKLLMSRSPRPTVIVCGADPLAYGAIFESKVLGVEVPQDVSITGFDDTWLAAHLTPSLTTLRTPQQQMSLLSAEYLIAKLKGEDVDVPPTLGVDLVVRESCSSPA</sequence>
<evidence type="ECO:0000313" key="5">
    <source>
        <dbReference type="EMBL" id="UTW11159.1"/>
    </source>
</evidence>
<keyword evidence="2 5" id="KW-0238">DNA-binding</keyword>
<dbReference type="PROSITE" id="PS50932">
    <property type="entry name" value="HTH_LACI_2"/>
    <property type="match status" value="1"/>
</dbReference>
<keyword evidence="3" id="KW-0804">Transcription</keyword>
<protein>
    <submittedName>
        <fullName evidence="5">LacI family DNA-binding transcriptional regulator</fullName>
    </submittedName>
</protein>
<accession>A0ABY5HGR1</accession>
<name>A0ABY5HGR1_9GAMM</name>
<dbReference type="Pfam" id="PF13377">
    <property type="entry name" value="Peripla_BP_3"/>
    <property type="match status" value="1"/>
</dbReference>
<dbReference type="Pfam" id="PF00356">
    <property type="entry name" value="LacI"/>
    <property type="match status" value="1"/>
</dbReference>
<reference evidence="5" key="1">
    <citation type="submission" date="2021-04" db="EMBL/GenBank/DDBJ databases">
        <title>Oceanospirillales bacteria with DddD are important DMSP degraders in coastal seawater.</title>
        <authorList>
            <person name="Liu J."/>
        </authorList>
    </citation>
    <scope>NUCLEOTIDE SEQUENCE</scope>
    <source>
        <strain evidence="5">D13-1</strain>
    </source>
</reference>
<dbReference type="SUPFAM" id="SSF53822">
    <property type="entry name" value="Periplasmic binding protein-like I"/>
    <property type="match status" value="1"/>
</dbReference>
<dbReference type="Gene3D" id="3.40.50.2300">
    <property type="match status" value="2"/>
</dbReference>
<dbReference type="Proteomes" id="UP001058461">
    <property type="component" value="Chromosome"/>
</dbReference>
<feature type="domain" description="HTH lacI-type" evidence="4">
    <location>
        <begin position="11"/>
        <end position="65"/>
    </location>
</feature>
<dbReference type="PANTHER" id="PTHR30146:SF138">
    <property type="entry name" value="TRANSCRIPTIONAL REGULATORY PROTEIN"/>
    <property type="match status" value="1"/>
</dbReference>
<keyword evidence="1" id="KW-0805">Transcription regulation</keyword>
<dbReference type="SUPFAM" id="SSF47413">
    <property type="entry name" value="lambda repressor-like DNA-binding domains"/>
    <property type="match status" value="1"/>
</dbReference>
<evidence type="ECO:0000256" key="2">
    <source>
        <dbReference type="ARBA" id="ARBA00023125"/>
    </source>
</evidence>
<dbReference type="GO" id="GO:0003677">
    <property type="term" value="F:DNA binding"/>
    <property type="evidence" value="ECO:0007669"/>
    <property type="project" value="UniProtKB-KW"/>
</dbReference>
<evidence type="ECO:0000313" key="6">
    <source>
        <dbReference type="Proteomes" id="UP001058461"/>
    </source>
</evidence>
<gene>
    <name evidence="5" type="ORF">KDW95_18080</name>
</gene>
<evidence type="ECO:0000256" key="1">
    <source>
        <dbReference type="ARBA" id="ARBA00023015"/>
    </source>
</evidence>
<dbReference type="InterPro" id="IPR046335">
    <property type="entry name" value="LacI/GalR-like_sensor"/>
</dbReference>
<dbReference type="RefSeq" id="WP_255853196.1">
    <property type="nucleotide sequence ID" value="NZ_CP073347.1"/>
</dbReference>
<evidence type="ECO:0000256" key="3">
    <source>
        <dbReference type="ARBA" id="ARBA00023163"/>
    </source>
</evidence>
<dbReference type="InterPro" id="IPR000843">
    <property type="entry name" value="HTH_LacI"/>
</dbReference>
<keyword evidence="6" id="KW-1185">Reference proteome</keyword>
<dbReference type="PROSITE" id="PS00356">
    <property type="entry name" value="HTH_LACI_1"/>
    <property type="match status" value="1"/>
</dbReference>
<dbReference type="CDD" id="cd06273">
    <property type="entry name" value="PBP1_LacI-like"/>
    <property type="match status" value="1"/>
</dbReference>
<proteinExistence type="predicted"/>